<keyword evidence="2" id="KW-1185">Reference proteome</keyword>
<reference evidence="1" key="1">
    <citation type="journal article" date="2014" name="Int. J. Syst. Evol. Microbiol.">
        <title>Complete genome sequence of Corynebacterium casei LMG S-19264T (=DSM 44701T), isolated from a smear-ripened cheese.</title>
        <authorList>
            <consortium name="US DOE Joint Genome Institute (JGI-PGF)"/>
            <person name="Walter F."/>
            <person name="Albersmeier A."/>
            <person name="Kalinowski J."/>
            <person name="Ruckert C."/>
        </authorList>
    </citation>
    <scope>NUCLEOTIDE SEQUENCE</scope>
    <source>
        <strain evidence="1">CGMCC 1.7081</strain>
    </source>
</reference>
<sequence length="69" mass="7633">MAVFVHPFRVVQNTTAGKFIRELAQCRDFPVAEAAYTRAVALYPGDVITLQNGGKLLKRSDAPQRGTNR</sequence>
<evidence type="ECO:0000313" key="2">
    <source>
        <dbReference type="Proteomes" id="UP000611500"/>
    </source>
</evidence>
<accession>A0A8J3H853</accession>
<comment type="caution">
    <text evidence="1">The sequence shown here is derived from an EMBL/GenBank/DDBJ whole genome shotgun (WGS) entry which is preliminary data.</text>
</comment>
<organism evidence="1 2">
    <name type="scientific">Pseudodonghicola xiamenensis</name>
    <dbReference type="NCBI Taxonomy" id="337702"/>
    <lineage>
        <taxon>Bacteria</taxon>
        <taxon>Pseudomonadati</taxon>
        <taxon>Pseudomonadota</taxon>
        <taxon>Alphaproteobacteria</taxon>
        <taxon>Rhodobacterales</taxon>
        <taxon>Paracoccaceae</taxon>
        <taxon>Pseudodonghicola</taxon>
    </lineage>
</organism>
<reference evidence="1" key="2">
    <citation type="submission" date="2020-09" db="EMBL/GenBank/DDBJ databases">
        <authorList>
            <person name="Sun Q."/>
            <person name="Zhou Y."/>
        </authorList>
    </citation>
    <scope>NUCLEOTIDE SEQUENCE</scope>
    <source>
        <strain evidence="1">CGMCC 1.7081</strain>
    </source>
</reference>
<proteinExistence type="predicted"/>
<name>A0A8J3H853_9RHOB</name>
<dbReference type="AlphaFoldDB" id="A0A8J3H853"/>
<dbReference type="Proteomes" id="UP000611500">
    <property type="component" value="Unassembled WGS sequence"/>
</dbReference>
<evidence type="ECO:0000313" key="1">
    <source>
        <dbReference type="EMBL" id="GHG99014.1"/>
    </source>
</evidence>
<dbReference type="EMBL" id="BNAP01000022">
    <property type="protein sequence ID" value="GHG99014.1"/>
    <property type="molecule type" value="Genomic_DNA"/>
</dbReference>
<protein>
    <submittedName>
        <fullName evidence="1">Uncharacterized protein</fullName>
    </submittedName>
</protein>
<gene>
    <name evidence="1" type="ORF">GCM10010961_34780</name>
</gene>
<dbReference type="RefSeq" id="WP_028094621.1">
    <property type="nucleotide sequence ID" value="NZ_BNAP01000022.1"/>
</dbReference>